<dbReference type="Gene3D" id="3.10.450.30">
    <property type="entry name" value="Microbial ribonucleases"/>
    <property type="match status" value="1"/>
</dbReference>
<dbReference type="InterPro" id="IPR000026">
    <property type="entry name" value="N1-like"/>
</dbReference>
<keyword evidence="1" id="KW-0540">Nuclease</keyword>
<gene>
    <name evidence="4" type="ORF">SAMN04488000_11625</name>
</gene>
<dbReference type="AlphaFoldDB" id="A0A1H9UNL8"/>
<dbReference type="Proteomes" id="UP000199503">
    <property type="component" value="Unassembled WGS sequence"/>
</dbReference>
<dbReference type="GO" id="GO:0016787">
    <property type="term" value="F:hydrolase activity"/>
    <property type="evidence" value="ECO:0007669"/>
    <property type="project" value="UniProtKB-KW"/>
</dbReference>
<feature type="region of interest" description="Disordered" evidence="3">
    <location>
        <begin position="86"/>
        <end position="106"/>
    </location>
</feature>
<dbReference type="STRING" id="65499.SAMN04488000_11625"/>
<dbReference type="Pfam" id="PF00545">
    <property type="entry name" value="Ribonuclease"/>
    <property type="match status" value="1"/>
</dbReference>
<name>A0A1H9UNL8_9PSEU</name>
<evidence type="ECO:0000256" key="3">
    <source>
        <dbReference type="SAM" id="MobiDB-lite"/>
    </source>
</evidence>
<keyword evidence="2" id="KW-0378">Hydrolase</keyword>
<dbReference type="InterPro" id="IPR016191">
    <property type="entry name" value="Ribonuclease/ribotoxin"/>
</dbReference>
<dbReference type="EMBL" id="FOFV01000016">
    <property type="protein sequence ID" value="SES10717.1"/>
    <property type="molecule type" value="Genomic_DNA"/>
</dbReference>
<evidence type="ECO:0000313" key="4">
    <source>
        <dbReference type="EMBL" id="SES10717.1"/>
    </source>
</evidence>
<dbReference type="OrthoDB" id="5326845at2"/>
<dbReference type="GO" id="GO:0004521">
    <property type="term" value="F:RNA endonuclease activity"/>
    <property type="evidence" value="ECO:0007669"/>
    <property type="project" value="InterPro"/>
</dbReference>
<evidence type="ECO:0000256" key="2">
    <source>
        <dbReference type="ARBA" id="ARBA00022801"/>
    </source>
</evidence>
<sequence length="158" mass="16594">MSPGRRLTVALVGLIALVVIGWFVKDTTASDPVPPSSSSSPSATAASSGSSGSQAGAVPGASSGMDVQALSKLPAEAAKTWKLIEANGPFPYPRNDGVTFQNREKRLPAKNSGYYKEYTVPTPGSPDRGARRIVTGSEKEVFYTGDHYSSFVVVDVKK</sequence>
<feature type="compositionally biased region" description="Low complexity" evidence="3">
    <location>
        <begin position="36"/>
        <end position="63"/>
    </location>
</feature>
<proteinExistence type="predicted"/>
<dbReference type="SUPFAM" id="SSF53933">
    <property type="entry name" value="Microbial ribonucleases"/>
    <property type="match status" value="1"/>
</dbReference>
<evidence type="ECO:0000256" key="1">
    <source>
        <dbReference type="ARBA" id="ARBA00022722"/>
    </source>
</evidence>
<protein>
    <submittedName>
        <fullName evidence="4">Guanyl-specific ribonuclease Sa</fullName>
    </submittedName>
</protein>
<organism evidence="4 5">
    <name type="scientific">Lentzea albida</name>
    <dbReference type="NCBI Taxonomy" id="65499"/>
    <lineage>
        <taxon>Bacteria</taxon>
        <taxon>Bacillati</taxon>
        <taxon>Actinomycetota</taxon>
        <taxon>Actinomycetes</taxon>
        <taxon>Pseudonocardiales</taxon>
        <taxon>Pseudonocardiaceae</taxon>
        <taxon>Lentzea</taxon>
    </lineage>
</organism>
<dbReference type="RefSeq" id="WP_089922298.1">
    <property type="nucleotide sequence ID" value="NZ_FOFV01000016.1"/>
</dbReference>
<reference evidence="5" key="1">
    <citation type="submission" date="2016-10" db="EMBL/GenBank/DDBJ databases">
        <authorList>
            <person name="Varghese N."/>
            <person name="Submissions S."/>
        </authorList>
    </citation>
    <scope>NUCLEOTIDE SEQUENCE [LARGE SCALE GENOMIC DNA]</scope>
    <source>
        <strain evidence="5">DSM 44437</strain>
    </source>
</reference>
<dbReference type="GO" id="GO:0003723">
    <property type="term" value="F:RNA binding"/>
    <property type="evidence" value="ECO:0007669"/>
    <property type="project" value="InterPro"/>
</dbReference>
<evidence type="ECO:0000313" key="5">
    <source>
        <dbReference type="Proteomes" id="UP000199503"/>
    </source>
</evidence>
<feature type="region of interest" description="Disordered" evidence="3">
    <location>
        <begin position="30"/>
        <end position="63"/>
    </location>
</feature>
<accession>A0A1H9UNL8</accession>
<keyword evidence="5" id="KW-1185">Reference proteome</keyword>